<dbReference type="HOGENOM" id="CLU_039483_7_0_0"/>
<reference evidence="11 12" key="2">
    <citation type="journal article" date="2010" name="Stand. Genomic Sci.">
        <title>Complete genome sequence of Desulfohalobium retbaense type strain (HR(100)).</title>
        <authorList>
            <person name="Spring S."/>
            <person name="Nolan M."/>
            <person name="Lapidus A."/>
            <person name="Glavina Del Rio T."/>
            <person name="Copeland A."/>
            <person name="Tice H."/>
            <person name="Cheng J.F."/>
            <person name="Lucas S."/>
            <person name="Land M."/>
            <person name="Chen F."/>
            <person name="Bruce D."/>
            <person name="Goodwin L."/>
            <person name="Pitluck S."/>
            <person name="Ivanova N."/>
            <person name="Mavromatis K."/>
            <person name="Mikhailova N."/>
            <person name="Pati A."/>
            <person name="Chen A."/>
            <person name="Palaniappan K."/>
            <person name="Hauser L."/>
            <person name="Chang Y.J."/>
            <person name="Jeffries C.D."/>
            <person name="Munk C."/>
            <person name="Kiss H."/>
            <person name="Chain P."/>
            <person name="Han C."/>
            <person name="Brettin T."/>
            <person name="Detter J.C."/>
            <person name="Schuler E."/>
            <person name="Goker M."/>
            <person name="Rohde M."/>
            <person name="Bristow J."/>
            <person name="Eisen J.A."/>
            <person name="Markowitz V."/>
            <person name="Hugenholtz P."/>
            <person name="Kyrpides N.C."/>
            <person name="Klenk H.P."/>
        </authorList>
    </citation>
    <scope>NUCLEOTIDE SEQUENCE [LARGE SCALE GENOMIC DNA]</scope>
    <source>
        <strain evidence="12">ATCC 49802 / DSM 20745 / S 6022</strain>
    </source>
</reference>
<dbReference type="InterPro" id="IPR051449">
    <property type="entry name" value="ABC-2_transporter_component"/>
</dbReference>
<dbReference type="OrthoDB" id="9776218at2"/>
<dbReference type="InterPro" id="IPR000412">
    <property type="entry name" value="ABC_2_transport"/>
</dbReference>
<dbReference type="GO" id="GO:0140359">
    <property type="term" value="F:ABC-type transporter activity"/>
    <property type="evidence" value="ECO:0007669"/>
    <property type="project" value="InterPro"/>
</dbReference>
<dbReference type="EMBL" id="CP001824">
    <property type="protein sequence ID" value="ACZ40764.1"/>
    <property type="molecule type" value="Genomic_DNA"/>
</dbReference>
<keyword evidence="12" id="KW-1185">Reference proteome</keyword>
<dbReference type="KEGG" id="sti:Sthe_3364"/>
<evidence type="ECO:0000313" key="12">
    <source>
        <dbReference type="Proteomes" id="UP000002027"/>
    </source>
</evidence>
<dbReference type="InParanoid" id="D1CAC1"/>
<dbReference type="PANTHER" id="PTHR30294">
    <property type="entry name" value="MEMBRANE COMPONENT OF ABC TRANSPORTER YHHJ-RELATED"/>
    <property type="match status" value="1"/>
</dbReference>
<protein>
    <recommendedName>
        <fullName evidence="8">Transport permease protein</fullName>
    </recommendedName>
</protein>
<evidence type="ECO:0000256" key="4">
    <source>
        <dbReference type="ARBA" id="ARBA00022475"/>
    </source>
</evidence>
<feature type="region of interest" description="Disordered" evidence="9">
    <location>
        <begin position="367"/>
        <end position="389"/>
    </location>
</feature>
<organism evidence="11 12">
    <name type="scientific">Sphaerobacter thermophilus (strain ATCC 49802 / DSM 20745 / KCCM 41009 / NCIMB 13125 / S 6022)</name>
    <dbReference type="NCBI Taxonomy" id="479434"/>
    <lineage>
        <taxon>Bacteria</taxon>
        <taxon>Pseudomonadati</taxon>
        <taxon>Thermomicrobiota</taxon>
        <taxon>Thermomicrobia</taxon>
        <taxon>Sphaerobacterales</taxon>
        <taxon>Sphaerobacterineae</taxon>
        <taxon>Sphaerobacteraceae</taxon>
        <taxon>Sphaerobacter</taxon>
    </lineage>
</organism>
<keyword evidence="3 8" id="KW-0813">Transport</keyword>
<gene>
    <name evidence="11" type="ordered locus">Sthe_3364</name>
</gene>
<evidence type="ECO:0000256" key="1">
    <source>
        <dbReference type="ARBA" id="ARBA00004651"/>
    </source>
</evidence>
<feature type="transmembrane region" description="Helical" evidence="8">
    <location>
        <begin position="24"/>
        <end position="42"/>
    </location>
</feature>
<accession>D1CAC1</accession>
<dbReference type="GO" id="GO:0043190">
    <property type="term" value="C:ATP-binding cassette (ABC) transporter complex"/>
    <property type="evidence" value="ECO:0007669"/>
    <property type="project" value="InterPro"/>
</dbReference>
<evidence type="ECO:0000256" key="3">
    <source>
        <dbReference type="ARBA" id="ARBA00022448"/>
    </source>
</evidence>
<evidence type="ECO:0000313" key="11">
    <source>
        <dbReference type="EMBL" id="ACZ40764.1"/>
    </source>
</evidence>
<reference evidence="12" key="1">
    <citation type="submission" date="2009-11" db="EMBL/GenBank/DDBJ databases">
        <title>The complete chromosome 2 of Sphaerobacter thermophilus DSM 20745.</title>
        <authorList>
            <person name="Lucas S."/>
            <person name="Copeland A."/>
            <person name="Lapidus A."/>
            <person name="Glavina del Rio T."/>
            <person name="Dalin E."/>
            <person name="Tice H."/>
            <person name="Bruce D."/>
            <person name="Goodwin L."/>
            <person name="Pitluck S."/>
            <person name="Kyrpides N."/>
            <person name="Mavromatis K."/>
            <person name="Ivanova N."/>
            <person name="Mikhailova N."/>
            <person name="LaButti K.M."/>
            <person name="Clum A."/>
            <person name="Sun H.I."/>
            <person name="Brettin T."/>
            <person name="Detter J.C."/>
            <person name="Han C."/>
            <person name="Larimer F."/>
            <person name="Land M."/>
            <person name="Hauser L."/>
            <person name="Markowitz V."/>
            <person name="Cheng J.F."/>
            <person name="Hugenholtz P."/>
            <person name="Woyke T."/>
            <person name="Wu D."/>
            <person name="Steenblock K."/>
            <person name="Schneider S."/>
            <person name="Pukall R."/>
            <person name="Goeker M."/>
            <person name="Klenk H.P."/>
            <person name="Eisen J.A."/>
        </authorList>
    </citation>
    <scope>NUCLEOTIDE SEQUENCE [LARGE SCALE GENOMIC DNA]</scope>
    <source>
        <strain evidence="12">ATCC 49802 / DSM 20745 / S 6022</strain>
    </source>
</reference>
<keyword evidence="7 8" id="KW-0472">Membrane</keyword>
<name>D1CAC1_SPHTD</name>
<evidence type="ECO:0000256" key="2">
    <source>
        <dbReference type="ARBA" id="ARBA00007783"/>
    </source>
</evidence>
<comment type="subcellular location">
    <subcellularLocation>
        <location evidence="1 8">Cell membrane</location>
        <topology evidence="1 8">Multi-pass membrane protein</topology>
    </subcellularLocation>
</comment>
<sequence>MNLRRILALATRIVHQFRRDRRTLFLLFVVPVLVLSLLAWIYRGDGASQVSLAIVNEGQSPLAAQIVTGLQQDDSLTVREMDAAAATAALDRGEVDAVLTLPADLSLRPGGPPQQIDVTLDGSDPSTTSAVMGALTRTLPETVVRAVNPAGLPIQIAPRFLHGGPEFDRLDYLAPVIIGFFVFFFVFLLTSVSFLRERSEGSIERLIVSPLGRGEIVLGYMLGFTLFAALQATVTILFAVYALRIHYVGNLGLVFLFTLLLTLGAVNLGIFLSTFARTELQVVQFIPLVIVPQALLSGILWPIDSLPEPLQWLAHALPLTYAAEALRGVMIRGDGLAALWVNLAVLAGFAVLMVVLGTRRSGARRRSDAGCRWPRRTHRGPVRARGNEA</sequence>
<dbReference type="STRING" id="479434.Sthe_3364"/>
<dbReference type="RefSeq" id="WP_012873799.1">
    <property type="nucleotide sequence ID" value="NC_013524.1"/>
</dbReference>
<evidence type="ECO:0000256" key="8">
    <source>
        <dbReference type="RuleBase" id="RU361157"/>
    </source>
</evidence>
<dbReference type="Pfam" id="PF12698">
    <property type="entry name" value="ABC2_membrane_3"/>
    <property type="match status" value="1"/>
</dbReference>
<dbReference type="AlphaFoldDB" id="D1CAC1"/>
<dbReference type="PANTHER" id="PTHR30294:SF38">
    <property type="entry name" value="TRANSPORT PERMEASE PROTEIN"/>
    <property type="match status" value="1"/>
</dbReference>
<feature type="transmembrane region" description="Helical" evidence="8">
    <location>
        <begin position="337"/>
        <end position="356"/>
    </location>
</feature>
<dbReference type="InterPro" id="IPR013525">
    <property type="entry name" value="ABC2_TM"/>
</dbReference>
<dbReference type="FunCoup" id="D1CAC1">
    <property type="interactions" value="95"/>
</dbReference>
<dbReference type="InterPro" id="IPR047817">
    <property type="entry name" value="ABC2_TM_bact-type"/>
</dbReference>
<feature type="domain" description="ABC transmembrane type-2" evidence="10">
    <location>
        <begin position="132"/>
        <end position="364"/>
    </location>
</feature>
<dbReference type="PROSITE" id="PS51012">
    <property type="entry name" value="ABC_TM2"/>
    <property type="match status" value="1"/>
</dbReference>
<feature type="transmembrane region" description="Helical" evidence="8">
    <location>
        <begin position="172"/>
        <end position="195"/>
    </location>
</feature>
<evidence type="ECO:0000259" key="10">
    <source>
        <dbReference type="PROSITE" id="PS51012"/>
    </source>
</evidence>
<feature type="transmembrane region" description="Helical" evidence="8">
    <location>
        <begin position="282"/>
        <end position="303"/>
    </location>
</feature>
<dbReference type="eggNOG" id="COG0842">
    <property type="taxonomic scope" value="Bacteria"/>
</dbReference>
<evidence type="ECO:0000256" key="7">
    <source>
        <dbReference type="ARBA" id="ARBA00023136"/>
    </source>
</evidence>
<keyword evidence="4 8" id="KW-1003">Cell membrane</keyword>
<keyword evidence="5 8" id="KW-0812">Transmembrane</keyword>
<feature type="transmembrane region" description="Helical" evidence="8">
    <location>
        <begin position="247"/>
        <end position="270"/>
    </location>
</feature>
<dbReference type="Gene3D" id="3.40.1710.10">
    <property type="entry name" value="abc type-2 transporter like domain"/>
    <property type="match status" value="1"/>
</dbReference>
<comment type="similarity">
    <text evidence="2 8">Belongs to the ABC-2 integral membrane protein family.</text>
</comment>
<evidence type="ECO:0000256" key="5">
    <source>
        <dbReference type="ARBA" id="ARBA00022692"/>
    </source>
</evidence>
<keyword evidence="6 8" id="KW-1133">Transmembrane helix</keyword>
<evidence type="ECO:0000256" key="9">
    <source>
        <dbReference type="SAM" id="MobiDB-lite"/>
    </source>
</evidence>
<feature type="transmembrane region" description="Helical" evidence="8">
    <location>
        <begin position="216"/>
        <end position="241"/>
    </location>
</feature>
<proteinExistence type="inferred from homology"/>
<dbReference type="PRINTS" id="PR00164">
    <property type="entry name" value="ABC2TRNSPORT"/>
</dbReference>
<feature type="compositionally biased region" description="Basic residues" evidence="9">
    <location>
        <begin position="373"/>
        <end position="382"/>
    </location>
</feature>
<dbReference type="Proteomes" id="UP000002027">
    <property type="component" value="Chromosome 2"/>
</dbReference>
<evidence type="ECO:0000256" key="6">
    <source>
        <dbReference type="ARBA" id="ARBA00022989"/>
    </source>
</evidence>